<keyword evidence="2" id="KW-0732">Signal</keyword>
<dbReference type="Proteomes" id="UP000694380">
    <property type="component" value="Unplaced"/>
</dbReference>
<dbReference type="OMA" id="QSNVGPW"/>
<feature type="region of interest" description="Disordered" evidence="1">
    <location>
        <begin position="171"/>
        <end position="223"/>
    </location>
</feature>
<feature type="signal peptide" evidence="2">
    <location>
        <begin position="1"/>
        <end position="22"/>
    </location>
</feature>
<sequence>MDSSLHATLGLLLGCCLWGAWGQTKIHVSNGGIWGTWGEEQSCPGNSFAVGFSLKVKIHTRQPALSPSAQFPTPHKCPSGQRLTQFRLRVEPCRGLKDDTAANNIEFVCTGGAELRGDGRCWGKWGPQSRSCGPRGICTIATKVEAPQGKGDDTALNDVYFRCCRPETLTTTTALPPTTTTQSPTSTQPPTSTTQTPTSTEPPITSTQPPTSTTEEMGSGMWL</sequence>
<dbReference type="InterPro" id="IPR005515">
    <property type="entry name" value="VOMI"/>
</dbReference>
<evidence type="ECO:0000313" key="4">
    <source>
        <dbReference type="Proteomes" id="UP000694380"/>
    </source>
</evidence>
<protein>
    <recommendedName>
        <fullName evidence="5">Vitelline membrane outer layer protein 1 homolog</fullName>
    </recommendedName>
</protein>
<organism evidence="3 4">
    <name type="scientific">Chrysemys picta bellii</name>
    <name type="common">Western painted turtle</name>
    <name type="synonym">Emys bellii</name>
    <dbReference type="NCBI Taxonomy" id="8478"/>
    <lineage>
        <taxon>Eukaryota</taxon>
        <taxon>Metazoa</taxon>
        <taxon>Chordata</taxon>
        <taxon>Craniata</taxon>
        <taxon>Vertebrata</taxon>
        <taxon>Euteleostomi</taxon>
        <taxon>Archelosauria</taxon>
        <taxon>Testudinata</taxon>
        <taxon>Testudines</taxon>
        <taxon>Cryptodira</taxon>
        <taxon>Durocryptodira</taxon>
        <taxon>Testudinoidea</taxon>
        <taxon>Emydidae</taxon>
        <taxon>Chrysemys</taxon>
    </lineage>
</organism>
<dbReference type="GO" id="GO:0005615">
    <property type="term" value="C:extracellular space"/>
    <property type="evidence" value="ECO:0007669"/>
    <property type="project" value="TreeGrafter"/>
</dbReference>
<dbReference type="InterPro" id="IPR036706">
    <property type="entry name" value="VOMI_sf"/>
</dbReference>
<reference evidence="3" key="2">
    <citation type="submission" date="2025-09" db="UniProtKB">
        <authorList>
            <consortium name="Ensembl"/>
        </authorList>
    </citation>
    <scope>IDENTIFICATION</scope>
</reference>
<feature type="compositionally biased region" description="Low complexity" evidence="1">
    <location>
        <begin position="171"/>
        <end position="216"/>
    </location>
</feature>
<evidence type="ECO:0000313" key="3">
    <source>
        <dbReference type="Ensembl" id="ENSCPBP00000004821.1"/>
    </source>
</evidence>
<dbReference type="PANTHER" id="PTHR18841:SF0">
    <property type="entry name" value="VITELLINE MEMBRANE OUTER LAYER 1 HOMOLOG A-RELATED"/>
    <property type="match status" value="1"/>
</dbReference>
<evidence type="ECO:0000256" key="2">
    <source>
        <dbReference type="SAM" id="SignalP"/>
    </source>
</evidence>
<reference evidence="3" key="1">
    <citation type="submission" date="2025-08" db="UniProtKB">
        <authorList>
            <consortium name="Ensembl"/>
        </authorList>
    </citation>
    <scope>IDENTIFICATION</scope>
</reference>
<feature type="chain" id="PRO_5034828323" description="Vitelline membrane outer layer protein 1 homolog" evidence="2">
    <location>
        <begin position="23"/>
        <end position="223"/>
    </location>
</feature>
<proteinExistence type="predicted"/>
<dbReference type="AlphaFoldDB" id="A0A8C3F9Z1"/>
<evidence type="ECO:0000256" key="1">
    <source>
        <dbReference type="SAM" id="MobiDB-lite"/>
    </source>
</evidence>
<dbReference type="PANTHER" id="PTHR18841">
    <property type="entry name" value="VITELLINE MEMBRANE OUTER LAYER PROTEIN I-RELATED"/>
    <property type="match status" value="1"/>
</dbReference>
<dbReference type="Pfam" id="PF03762">
    <property type="entry name" value="VOMI"/>
    <property type="match status" value="1"/>
</dbReference>
<dbReference type="SUPFAM" id="SSF51092">
    <property type="entry name" value="Vitelline membrane outer protein-I (VMO-I)"/>
    <property type="match status" value="1"/>
</dbReference>
<dbReference type="Gene3D" id="2.100.10.20">
    <property type="entry name" value="Vitelline membrane outer layer protein I (VOMI)"/>
    <property type="match status" value="2"/>
</dbReference>
<evidence type="ECO:0008006" key="5">
    <source>
        <dbReference type="Google" id="ProtNLM"/>
    </source>
</evidence>
<keyword evidence="4" id="KW-1185">Reference proteome</keyword>
<name>A0A8C3F9Z1_CHRPI</name>
<dbReference type="GeneTree" id="ENSGT00390000009313"/>
<accession>A0A8C3F9Z1</accession>
<dbReference type="Ensembl" id="ENSCPBT00000005875.1">
    <property type="protein sequence ID" value="ENSCPBP00000004821.1"/>
    <property type="gene ID" value="ENSCPBG00000003866.1"/>
</dbReference>